<comment type="similarity">
    <text evidence="1">Belongs to the carbohydrate kinase PfkB family.</text>
</comment>
<keyword evidence="4 8" id="KW-0418">Kinase</keyword>
<dbReference type="PROSITE" id="PS00583">
    <property type="entry name" value="PFKB_KINASES_1"/>
    <property type="match status" value="1"/>
</dbReference>
<evidence type="ECO:0000256" key="3">
    <source>
        <dbReference type="ARBA" id="ARBA00022741"/>
    </source>
</evidence>
<evidence type="ECO:0000256" key="5">
    <source>
        <dbReference type="ARBA" id="ARBA00022840"/>
    </source>
</evidence>
<dbReference type="RefSeq" id="WP_006303737.1">
    <property type="nucleotide sequence ID" value="NZ_AEDQ01000013.1"/>
</dbReference>
<dbReference type="CDD" id="cd01164">
    <property type="entry name" value="FruK_PfkB_like"/>
    <property type="match status" value="1"/>
</dbReference>
<dbReference type="PANTHER" id="PTHR46566">
    <property type="entry name" value="1-PHOSPHOFRUCTOKINASE-RELATED"/>
    <property type="match status" value="1"/>
</dbReference>
<dbReference type="GO" id="GO:0016301">
    <property type="term" value="F:kinase activity"/>
    <property type="evidence" value="ECO:0007669"/>
    <property type="project" value="UniProtKB-KW"/>
</dbReference>
<dbReference type="NCBIfam" id="TIGR03168">
    <property type="entry name" value="1-PFK"/>
    <property type="match status" value="1"/>
</dbReference>
<evidence type="ECO:0000313" key="9">
    <source>
        <dbReference type="Proteomes" id="UP000004431"/>
    </source>
</evidence>
<name>A0ABN0B1D4_9ACTN</name>
<dbReference type="Proteomes" id="UP000004431">
    <property type="component" value="Unassembled WGS sequence"/>
</dbReference>
<dbReference type="PIRSF" id="PIRSF000535">
    <property type="entry name" value="1PFK/6PFK/LacC"/>
    <property type="match status" value="1"/>
</dbReference>
<dbReference type="Pfam" id="PF00294">
    <property type="entry name" value="PfkB"/>
    <property type="match status" value="1"/>
</dbReference>
<dbReference type="InterPro" id="IPR017583">
    <property type="entry name" value="Tagatose/fructose_Pkinase"/>
</dbReference>
<comment type="caution">
    <text evidence="8">The sequence shown here is derived from an EMBL/GenBank/DDBJ whole genome shotgun (WGS) entry which is preliminary data.</text>
</comment>
<feature type="domain" description="Carbohydrate kinase PfkB" evidence="7">
    <location>
        <begin position="24"/>
        <end position="292"/>
    </location>
</feature>
<organism evidence="8 9">
    <name type="scientific">Fannyhessea vaginae PB189-T1-4</name>
    <dbReference type="NCBI Taxonomy" id="866774"/>
    <lineage>
        <taxon>Bacteria</taxon>
        <taxon>Bacillati</taxon>
        <taxon>Actinomycetota</taxon>
        <taxon>Coriobacteriia</taxon>
        <taxon>Coriobacteriales</taxon>
        <taxon>Atopobiaceae</taxon>
        <taxon>Fannyhessea</taxon>
    </lineage>
</organism>
<proteinExistence type="inferred from homology"/>
<dbReference type="SUPFAM" id="SSF53613">
    <property type="entry name" value="Ribokinase-like"/>
    <property type="match status" value="1"/>
</dbReference>
<protein>
    <submittedName>
        <fullName evidence="8">Tagatose-6-phosphate kinase</fullName>
    </submittedName>
</protein>
<dbReference type="InterPro" id="IPR002173">
    <property type="entry name" value="Carboh/pur_kinase_PfkB_CS"/>
</dbReference>
<keyword evidence="9" id="KW-1185">Reference proteome</keyword>
<accession>A0ABN0B1D4</accession>
<keyword evidence="3" id="KW-0547">Nucleotide-binding</keyword>
<keyword evidence="5" id="KW-0067">ATP-binding</keyword>
<evidence type="ECO:0000256" key="1">
    <source>
        <dbReference type="ARBA" id="ARBA00010688"/>
    </source>
</evidence>
<keyword evidence="2 6" id="KW-0808">Transferase</keyword>
<evidence type="ECO:0000256" key="4">
    <source>
        <dbReference type="ARBA" id="ARBA00022777"/>
    </source>
</evidence>
<sequence>MIVTVTMNPSIDTRYSLDTLTLDDVNRVQAHKTAGGKGINVARVLQELGSDVRAMGLAGGCMGVLLEKLMDADGTPHEFTHIAGETRTCVAVLHEGKQTELLEAGPEVANDELEAFTSTFARALSQAEVVTMSGSLPRGVDPRYYVQLIKEAHKQHVPVLLDTSSPALDYALESDVKPFLIKPNLSEVNAMLHTSFTPNELHQLADTIEADARFVGISWVVISMGKDGLFALHNGKRLRLHVAPISAVNATGSGDSTIAGFAYALTKQKDPIEVLKYGATCGTLNALEAKTGYINCNNWAKIYDGCRVEEL</sequence>
<evidence type="ECO:0000256" key="2">
    <source>
        <dbReference type="ARBA" id="ARBA00022679"/>
    </source>
</evidence>
<evidence type="ECO:0000259" key="7">
    <source>
        <dbReference type="Pfam" id="PF00294"/>
    </source>
</evidence>
<dbReference type="PANTHER" id="PTHR46566:SF5">
    <property type="entry name" value="1-PHOSPHOFRUCTOKINASE"/>
    <property type="match status" value="1"/>
</dbReference>
<dbReference type="EMBL" id="AEDQ01000013">
    <property type="protein sequence ID" value="EFL44504.1"/>
    <property type="molecule type" value="Genomic_DNA"/>
</dbReference>
<dbReference type="Gene3D" id="3.40.1190.20">
    <property type="match status" value="1"/>
</dbReference>
<dbReference type="InterPro" id="IPR011611">
    <property type="entry name" value="PfkB_dom"/>
</dbReference>
<evidence type="ECO:0000313" key="8">
    <source>
        <dbReference type="EMBL" id="EFL44504.1"/>
    </source>
</evidence>
<reference evidence="8 9" key="1">
    <citation type="submission" date="2010-08" db="EMBL/GenBank/DDBJ databases">
        <authorList>
            <person name="Durkin A.S."/>
            <person name="Madupu R."/>
            <person name="Torralba M."/>
            <person name="Gillis M."/>
            <person name="Methe B."/>
            <person name="Sutton G."/>
            <person name="Nelson K.E."/>
        </authorList>
    </citation>
    <scope>NUCLEOTIDE SEQUENCE [LARGE SCALE GENOMIC DNA]</scope>
    <source>
        <strain evidence="8 9">PB189-T1-4</strain>
    </source>
</reference>
<dbReference type="InterPro" id="IPR029056">
    <property type="entry name" value="Ribokinase-like"/>
</dbReference>
<evidence type="ECO:0000256" key="6">
    <source>
        <dbReference type="PIRNR" id="PIRNR000535"/>
    </source>
</evidence>
<gene>
    <name evidence="8" type="ORF">HMPREF9248_1096</name>
</gene>